<sequence>PPICPPSTMKKHPSSSSVAPQPVPPPPNPPDSPLSLTPTKAKNPTEQVLTPAAQSSSGSLIFRFPVLPSACFMATSPRTGHLRATESRTRARLMRRTERDRIPGYCRRGERRQRRE</sequence>
<feature type="compositionally biased region" description="Basic and acidic residues" evidence="1">
    <location>
        <begin position="83"/>
        <end position="102"/>
    </location>
</feature>
<organism evidence="2 3">
    <name type="scientific">Pristionchus entomophagus</name>
    <dbReference type="NCBI Taxonomy" id="358040"/>
    <lineage>
        <taxon>Eukaryota</taxon>
        <taxon>Metazoa</taxon>
        <taxon>Ecdysozoa</taxon>
        <taxon>Nematoda</taxon>
        <taxon>Chromadorea</taxon>
        <taxon>Rhabditida</taxon>
        <taxon>Rhabditina</taxon>
        <taxon>Diplogasteromorpha</taxon>
        <taxon>Diplogasteroidea</taxon>
        <taxon>Neodiplogasteridae</taxon>
        <taxon>Pristionchus</taxon>
    </lineage>
</organism>
<feature type="region of interest" description="Disordered" evidence="1">
    <location>
        <begin position="82"/>
        <end position="116"/>
    </location>
</feature>
<reference evidence="2" key="1">
    <citation type="submission" date="2023-10" db="EMBL/GenBank/DDBJ databases">
        <title>Genome assembly of Pristionchus species.</title>
        <authorList>
            <person name="Yoshida K."/>
            <person name="Sommer R.J."/>
        </authorList>
    </citation>
    <scope>NUCLEOTIDE SEQUENCE</scope>
    <source>
        <strain evidence="2">RS0144</strain>
    </source>
</reference>
<dbReference type="Proteomes" id="UP001432027">
    <property type="component" value="Unassembled WGS sequence"/>
</dbReference>
<feature type="non-terminal residue" evidence="2">
    <location>
        <position position="116"/>
    </location>
</feature>
<evidence type="ECO:0000313" key="2">
    <source>
        <dbReference type="EMBL" id="GMS82874.1"/>
    </source>
</evidence>
<dbReference type="EMBL" id="BTSX01000002">
    <property type="protein sequence ID" value="GMS82874.1"/>
    <property type="molecule type" value="Genomic_DNA"/>
</dbReference>
<evidence type="ECO:0000313" key="3">
    <source>
        <dbReference type="Proteomes" id="UP001432027"/>
    </source>
</evidence>
<feature type="region of interest" description="Disordered" evidence="1">
    <location>
        <begin position="1"/>
        <end position="58"/>
    </location>
</feature>
<feature type="compositionally biased region" description="Polar residues" evidence="1">
    <location>
        <begin position="40"/>
        <end position="58"/>
    </location>
</feature>
<evidence type="ECO:0000256" key="1">
    <source>
        <dbReference type="SAM" id="MobiDB-lite"/>
    </source>
</evidence>
<dbReference type="AlphaFoldDB" id="A0AAV5SNH5"/>
<proteinExistence type="predicted"/>
<protein>
    <submittedName>
        <fullName evidence="2">Uncharacterized protein</fullName>
    </submittedName>
</protein>
<comment type="caution">
    <text evidence="2">The sequence shown here is derived from an EMBL/GenBank/DDBJ whole genome shotgun (WGS) entry which is preliminary data.</text>
</comment>
<feature type="non-terminal residue" evidence="2">
    <location>
        <position position="1"/>
    </location>
</feature>
<accession>A0AAV5SNH5</accession>
<feature type="compositionally biased region" description="Pro residues" evidence="1">
    <location>
        <begin position="21"/>
        <end position="32"/>
    </location>
</feature>
<keyword evidence="3" id="KW-1185">Reference proteome</keyword>
<gene>
    <name evidence="2" type="ORF">PENTCL1PPCAC_5049</name>
</gene>
<name>A0AAV5SNH5_9BILA</name>